<comment type="caution">
    <text evidence="3">The sequence shown here is derived from an EMBL/GenBank/DDBJ whole genome shotgun (WGS) entry which is preliminary data.</text>
</comment>
<dbReference type="SUPFAM" id="SSF53335">
    <property type="entry name" value="S-adenosyl-L-methionine-dependent methyltransferases"/>
    <property type="match status" value="1"/>
</dbReference>
<dbReference type="HAMAP" id="MF_01947">
    <property type="entry name" value="Aminopropyltransf_BpsA"/>
    <property type="match status" value="1"/>
</dbReference>
<gene>
    <name evidence="1 3" type="primary">bpsA</name>
    <name evidence="3" type="ORF">HRbin17_00356</name>
</gene>
<comment type="subcellular location">
    <subcellularLocation>
        <location evidence="1">Cytoplasm</location>
    </subcellularLocation>
</comment>
<protein>
    <recommendedName>
        <fullName evidence="1">N(4)-bis(aminopropyl)spermidine synthase</fullName>
        <ecNumber evidence="1">2.5.1.128</ecNumber>
    </recommendedName>
    <alternativeName>
        <fullName evidence="1">Branched-chain polyamine synthase A</fullName>
    </alternativeName>
</protein>
<dbReference type="InterPro" id="IPR051720">
    <property type="entry name" value="rRNA_MeTrfase/Polyamine_Synth"/>
</dbReference>
<dbReference type="InterPro" id="IPR029063">
    <property type="entry name" value="SAM-dependent_MTases_sf"/>
</dbReference>
<evidence type="ECO:0000259" key="2">
    <source>
        <dbReference type="Pfam" id="PF01861"/>
    </source>
</evidence>
<dbReference type="PANTHER" id="PTHR23290">
    <property type="entry name" value="RRNA N6-ADENOSINE-METHYLTRANSFERASE METTL5"/>
    <property type="match status" value="1"/>
</dbReference>
<keyword evidence="1" id="KW-0963">Cytoplasm</keyword>
<dbReference type="InterPro" id="IPR014435">
    <property type="entry name" value="BpsA"/>
</dbReference>
<dbReference type="Proteomes" id="UP000236173">
    <property type="component" value="Unassembled WGS sequence"/>
</dbReference>
<accession>A0A2H5X9J1</accession>
<dbReference type="Gene3D" id="1.10.10.10">
    <property type="entry name" value="Winged helix-like DNA-binding domain superfamily/Winged helix DNA-binding domain"/>
    <property type="match status" value="1"/>
</dbReference>
<name>A0A2H5X9J1_9BACT</name>
<dbReference type="Gene3D" id="3.40.50.150">
    <property type="entry name" value="Vaccinia Virus protein VP39"/>
    <property type="match status" value="1"/>
</dbReference>
<evidence type="ECO:0000256" key="1">
    <source>
        <dbReference type="HAMAP-Rule" id="MF_01947"/>
    </source>
</evidence>
<dbReference type="PIRSF" id="PIRSF005895">
    <property type="entry name" value="UCP005895_mtase"/>
    <property type="match status" value="1"/>
</dbReference>
<comment type="function">
    <text evidence="1">Involved in the biosynthesis of branched-chain polyamines, which support the growth of thermophiles under high-temperature conditions. Catalyzes the sequential condensation of spermidine with the aminopropyl groups of decarboxylated S-adenosylmethionines to produce N(4)-bis(aminopropyl)spermidine via N(4)-aminopropylspermidine.</text>
</comment>
<dbReference type="GO" id="GO:0005737">
    <property type="term" value="C:cytoplasm"/>
    <property type="evidence" value="ECO:0007669"/>
    <property type="project" value="UniProtKB-SubCell"/>
</dbReference>
<dbReference type="Pfam" id="PF01861">
    <property type="entry name" value="BpsA_C"/>
    <property type="match status" value="1"/>
</dbReference>
<dbReference type="EC" id="2.5.1.128" evidence="1"/>
<evidence type="ECO:0000313" key="3">
    <source>
        <dbReference type="EMBL" id="GBC97861.1"/>
    </source>
</evidence>
<dbReference type="AlphaFoldDB" id="A0A2H5X9J1"/>
<dbReference type="PANTHER" id="PTHR23290:SF0">
    <property type="entry name" value="RRNA N6-ADENOSINE-METHYLTRANSFERASE METTL5"/>
    <property type="match status" value="1"/>
</dbReference>
<proteinExistence type="inferred from homology"/>
<reference evidence="4" key="1">
    <citation type="submission" date="2017-09" db="EMBL/GenBank/DDBJ databases">
        <title>Metaegenomics of thermophilic ammonia-oxidizing enrichment culture.</title>
        <authorList>
            <person name="Kato S."/>
            <person name="Suzuki K."/>
        </authorList>
    </citation>
    <scope>NUCLEOTIDE SEQUENCE [LARGE SCALE GENOMIC DNA]</scope>
</reference>
<feature type="domain" description="N(4)-bis(aminopropyl)spermidine synthase C-terminal" evidence="2">
    <location>
        <begin position="118"/>
        <end position="355"/>
    </location>
</feature>
<sequence>MERTEAERRLTTLVDAAARAAAIPFSPRDVERALAAVAATDDLWEAVRLSHVPLRFLCALWNQMLREGLLSAENGRLRLTQTGQAFVKALGVAPIREAACASCEGRGVDFRQMFGAAADRFVTICQNRPEAIQDYDQGYVTETTTLARIAFAWQRGDLEGKEIIVLGDDDLMSVAAALTGAPKRVVALDIDERLVAFINTVAEREGLTNLRAVRHDLREPLRDEWLGAFDTFLCDPTESFVGFKAFVERGLLCLKGVGSAGYFGLTHVESSLDKWARIQRLLLDSGAVITDLRDDFSGYVNWGYIETMRGWAWLPTKVVPQRVWYCSALYRIELLMKPHLENRRLEGNIFEDEEAATT</sequence>
<comment type="similarity">
    <text evidence="1">Belongs to the branched-chain polyamine synthase family.</text>
</comment>
<keyword evidence="1 3" id="KW-0808">Transferase</keyword>
<dbReference type="InterPro" id="IPR036388">
    <property type="entry name" value="WH-like_DNA-bd_sf"/>
</dbReference>
<dbReference type="InterPro" id="IPR002723">
    <property type="entry name" value="BpsA_C"/>
</dbReference>
<dbReference type="EMBL" id="BEHT01000003">
    <property type="protein sequence ID" value="GBC97861.1"/>
    <property type="molecule type" value="Genomic_DNA"/>
</dbReference>
<dbReference type="GO" id="GO:0016765">
    <property type="term" value="F:transferase activity, transferring alkyl or aryl (other than methyl) groups"/>
    <property type="evidence" value="ECO:0007669"/>
    <property type="project" value="UniProtKB-UniRule"/>
</dbReference>
<comment type="pathway">
    <text evidence="1">Amine and polyamine biosynthesis.</text>
</comment>
<comment type="catalytic activity">
    <reaction evidence="1">
        <text>2 S-adenosyl 3-(methylsulfanyl)propylamine + spermidine = N(4)-bis(aminopropyl)spermidine + 2 S-methyl-5'-thioadenosine + 2 H(+)</text>
        <dbReference type="Rhea" id="RHEA:44132"/>
        <dbReference type="ChEBI" id="CHEBI:15378"/>
        <dbReference type="ChEBI" id="CHEBI:17509"/>
        <dbReference type="ChEBI" id="CHEBI:57443"/>
        <dbReference type="ChEBI" id="CHEBI:57834"/>
        <dbReference type="ChEBI" id="CHEBI:82771"/>
        <dbReference type="EC" id="2.5.1.128"/>
    </reaction>
</comment>
<keyword evidence="1" id="KW-0620">Polyamine biosynthesis</keyword>
<dbReference type="GO" id="GO:0006596">
    <property type="term" value="P:polyamine biosynthetic process"/>
    <property type="evidence" value="ECO:0007669"/>
    <property type="project" value="UniProtKB-UniRule"/>
</dbReference>
<organism evidence="3 4">
    <name type="scientific">Candidatus Fervidibacter japonicus</name>
    <dbReference type="NCBI Taxonomy" id="2035412"/>
    <lineage>
        <taxon>Bacteria</taxon>
        <taxon>Candidatus Fervidibacterota</taxon>
        <taxon>Candidatus Fervidibacter</taxon>
    </lineage>
</organism>
<evidence type="ECO:0000313" key="4">
    <source>
        <dbReference type="Proteomes" id="UP000236173"/>
    </source>
</evidence>